<keyword evidence="5 6" id="KW-0472">Membrane</keyword>
<dbReference type="GO" id="GO:0020037">
    <property type="term" value="F:heme binding"/>
    <property type="evidence" value="ECO:0007669"/>
    <property type="project" value="TreeGrafter"/>
</dbReference>
<evidence type="ECO:0000256" key="1">
    <source>
        <dbReference type="ARBA" id="ARBA00004651"/>
    </source>
</evidence>
<feature type="transmembrane region" description="Helical" evidence="6">
    <location>
        <begin position="203"/>
        <end position="226"/>
    </location>
</feature>
<dbReference type="AlphaFoldDB" id="A0A1C3RF36"/>
<dbReference type="GO" id="GO:0005886">
    <property type="term" value="C:plasma membrane"/>
    <property type="evidence" value="ECO:0007669"/>
    <property type="project" value="UniProtKB-SubCell"/>
</dbReference>
<dbReference type="Pfam" id="PF01292">
    <property type="entry name" value="Ni_hydr_CYTB"/>
    <property type="match status" value="1"/>
</dbReference>
<dbReference type="PANTHER" id="PTHR30485:SF2">
    <property type="entry name" value="BLL0597 PROTEIN"/>
    <property type="match status" value="1"/>
</dbReference>
<evidence type="ECO:0000256" key="3">
    <source>
        <dbReference type="ARBA" id="ARBA00022692"/>
    </source>
</evidence>
<gene>
    <name evidence="8" type="ORF">MTBPR1_140021</name>
</gene>
<dbReference type="InterPro" id="IPR018588">
    <property type="entry name" value="Dihaem_cytochrome-c"/>
</dbReference>
<proteinExistence type="predicted"/>
<evidence type="ECO:0000313" key="9">
    <source>
        <dbReference type="Proteomes" id="UP000231658"/>
    </source>
</evidence>
<keyword evidence="4 6" id="KW-1133">Transmembrane helix</keyword>
<dbReference type="InterPro" id="IPR011577">
    <property type="entry name" value="Cyt_b561_bac/Ni-Hgenase"/>
</dbReference>
<sequence length="372" mass="41794">MPETQASSQHNKSPIIWDLPLRLFHWAMVITVTIAAVTGYFFEDWWLDVHVYAGYVLSCLLVFRLIWGFVGSYYSRFHTFPLSQVSVFKHIKNLIKGKSDQHAGHNPVGAWMIVALLTTLILLVVTGFLVWGGEENNGPLASVVGYQVGEWSEDVHEVLAGILMTVIGIHILAVLVETVIFNHPLIKAMITGRKDGIETGRPVSMWHSLAGLMIIIGVGFAFSYWVNTASPTSLAMSLNSTYQQECGGCHPAYHPSLRTRNDWQAILTNLSDHYGEDASLDDITRREIATYLNAQDAFSFDTEVAHKIGRYDTRSLRMTDTRYWQKKHDELKDSDFRHAAIGSKVNCNACHQDAESGRFDDDQIKLPKGIHS</sequence>
<evidence type="ECO:0000259" key="7">
    <source>
        <dbReference type="Pfam" id="PF01292"/>
    </source>
</evidence>
<evidence type="ECO:0000256" key="2">
    <source>
        <dbReference type="ARBA" id="ARBA00022475"/>
    </source>
</evidence>
<dbReference type="PANTHER" id="PTHR30485">
    <property type="entry name" value="NI/FE-HYDROGENASE 1 B-TYPE CYTOCHROME SUBUNIT"/>
    <property type="match status" value="1"/>
</dbReference>
<evidence type="ECO:0000256" key="4">
    <source>
        <dbReference type="ARBA" id="ARBA00022989"/>
    </source>
</evidence>
<dbReference type="Proteomes" id="UP000231658">
    <property type="component" value="Unassembled WGS sequence"/>
</dbReference>
<dbReference type="Pfam" id="PF09626">
    <property type="entry name" value="DHC"/>
    <property type="match status" value="1"/>
</dbReference>
<keyword evidence="2" id="KW-1003">Cell membrane</keyword>
<dbReference type="SUPFAM" id="SSF81342">
    <property type="entry name" value="Transmembrane di-heme cytochromes"/>
    <property type="match status" value="1"/>
</dbReference>
<dbReference type="InterPro" id="IPR016174">
    <property type="entry name" value="Di-haem_cyt_TM"/>
</dbReference>
<organism evidence="8 9">
    <name type="scientific">Candidatus Terasakiella magnetica</name>
    <dbReference type="NCBI Taxonomy" id="1867952"/>
    <lineage>
        <taxon>Bacteria</taxon>
        <taxon>Pseudomonadati</taxon>
        <taxon>Pseudomonadota</taxon>
        <taxon>Alphaproteobacteria</taxon>
        <taxon>Rhodospirillales</taxon>
        <taxon>Terasakiellaceae</taxon>
        <taxon>Terasakiella</taxon>
    </lineage>
</organism>
<dbReference type="InterPro" id="IPR051542">
    <property type="entry name" value="Hydrogenase_cytochrome"/>
</dbReference>
<name>A0A1C3RF36_9PROT</name>
<dbReference type="Gene3D" id="1.20.950.20">
    <property type="entry name" value="Transmembrane di-heme cytochromes, Chain C"/>
    <property type="match status" value="1"/>
</dbReference>
<evidence type="ECO:0000256" key="6">
    <source>
        <dbReference type="SAM" id="Phobius"/>
    </source>
</evidence>
<accession>A0A1C3RF36</accession>
<dbReference type="RefSeq" id="WP_165602620.1">
    <property type="nucleotide sequence ID" value="NZ_FLYE01000006.1"/>
</dbReference>
<feature type="transmembrane region" description="Helical" evidence="6">
    <location>
        <begin position="54"/>
        <end position="74"/>
    </location>
</feature>
<keyword evidence="9" id="KW-1185">Reference proteome</keyword>
<reference evidence="8 9" key="1">
    <citation type="submission" date="2016-07" db="EMBL/GenBank/DDBJ databases">
        <authorList>
            <person name="Lefevre C.T."/>
        </authorList>
    </citation>
    <scope>NUCLEOTIDE SEQUENCE [LARGE SCALE GENOMIC DNA]</scope>
    <source>
        <strain evidence="8">PR1</strain>
    </source>
</reference>
<dbReference type="GO" id="GO:0009055">
    <property type="term" value="F:electron transfer activity"/>
    <property type="evidence" value="ECO:0007669"/>
    <property type="project" value="InterPro"/>
</dbReference>
<evidence type="ECO:0000256" key="5">
    <source>
        <dbReference type="ARBA" id="ARBA00023136"/>
    </source>
</evidence>
<feature type="transmembrane region" description="Helical" evidence="6">
    <location>
        <begin position="21"/>
        <end position="42"/>
    </location>
</feature>
<dbReference type="InterPro" id="IPR036280">
    <property type="entry name" value="Multihaem_cyt_sf"/>
</dbReference>
<evidence type="ECO:0000313" key="8">
    <source>
        <dbReference type="EMBL" id="SCA55903.1"/>
    </source>
</evidence>
<protein>
    <submittedName>
        <fullName evidence="8">Putative Cytochrome B561</fullName>
    </submittedName>
</protein>
<dbReference type="EMBL" id="FLYE01000006">
    <property type="protein sequence ID" value="SCA55903.1"/>
    <property type="molecule type" value="Genomic_DNA"/>
</dbReference>
<keyword evidence="3 6" id="KW-0812">Transmembrane</keyword>
<feature type="domain" description="Cytochrome b561 bacterial/Ni-hydrogenase" evidence="7">
    <location>
        <begin position="17"/>
        <end position="192"/>
    </location>
</feature>
<dbReference type="GO" id="GO:0022904">
    <property type="term" value="P:respiratory electron transport chain"/>
    <property type="evidence" value="ECO:0007669"/>
    <property type="project" value="InterPro"/>
</dbReference>
<feature type="transmembrane region" description="Helical" evidence="6">
    <location>
        <begin position="108"/>
        <end position="131"/>
    </location>
</feature>
<comment type="subcellular location">
    <subcellularLocation>
        <location evidence="1">Cell membrane</location>
        <topology evidence="1">Multi-pass membrane protein</topology>
    </subcellularLocation>
</comment>
<dbReference type="STRING" id="1867952.MTBPR1_140021"/>
<dbReference type="SUPFAM" id="SSF48695">
    <property type="entry name" value="Multiheme cytochromes"/>
    <property type="match status" value="1"/>
</dbReference>
<feature type="transmembrane region" description="Helical" evidence="6">
    <location>
        <begin position="158"/>
        <end position="182"/>
    </location>
</feature>